<sequence>MHALDTIAGLILGVLAGLLARPRRTRQRHDGVPITWCGNCGQPTSALCHEHKQQAAKLRRDS</sequence>
<dbReference type="EMBL" id="BONG01000023">
    <property type="protein sequence ID" value="GIF90508.1"/>
    <property type="molecule type" value="Genomic_DNA"/>
</dbReference>
<dbReference type="RefSeq" id="WP_191842539.1">
    <property type="nucleotide sequence ID" value="NZ_BAAALB010000024.1"/>
</dbReference>
<reference evidence="1 2" key="1">
    <citation type="submission" date="2021-01" db="EMBL/GenBank/DDBJ databases">
        <title>Whole genome shotgun sequence of Catellatospora chokoriensis NBRC 107358.</title>
        <authorList>
            <person name="Komaki H."/>
            <person name="Tamura T."/>
        </authorList>
    </citation>
    <scope>NUCLEOTIDE SEQUENCE [LARGE SCALE GENOMIC DNA]</scope>
    <source>
        <strain evidence="1 2">NBRC 107358</strain>
    </source>
</reference>
<organism evidence="1 2">
    <name type="scientific">Catellatospora chokoriensis</name>
    <dbReference type="NCBI Taxonomy" id="310353"/>
    <lineage>
        <taxon>Bacteria</taxon>
        <taxon>Bacillati</taxon>
        <taxon>Actinomycetota</taxon>
        <taxon>Actinomycetes</taxon>
        <taxon>Micromonosporales</taxon>
        <taxon>Micromonosporaceae</taxon>
        <taxon>Catellatospora</taxon>
    </lineage>
</organism>
<accession>A0A8J3NSG8</accession>
<gene>
    <name evidence="1" type="ORF">Cch02nite_39520</name>
</gene>
<keyword evidence="2" id="KW-1185">Reference proteome</keyword>
<dbReference type="AlphaFoldDB" id="A0A8J3NSG8"/>
<proteinExistence type="predicted"/>
<name>A0A8J3NSG8_9ACTN</name>
<dbReference type="Proteomes" id="UP000619293">
    <property type="component" value="Unassembled WGS sequence"/>
</dbReference>
<protein>
    <submittedName>
        <fullName evidence="1">Uncharacterized protein</fullName>
    </submittedName>
</protein>
<comment type="caution">
    <text evidence="1">The sequence shown here is derived from an EMBL/GenBank/DDBJ whole genome shotgun (WGS) entry which is preliminary data.</text>
</comment>
<evidence type="ECO:0000313" key="1">
    <source>
        <dbReference type="EMBL" id="GIF90508.1"/>
    </source>
</evidence>
<evidence type="ECO:0000313" key="2">
    <source>
        <dbReference type="Proteomes" id="UP000619293"/>
    </source>
</evidence>